<dbReference type="GO" id="GO:0006508">
    <property type="term" value="P:proteolysis"/>
    <property type="evidence" value="ECO:0007669"/>
    <property type="project" value="UniProtKB-KW"/>
</dbReference>
<dbReference type="SUPFAM" id="SSF54001">
    <property type="entry name" value="Cysteine proteinases"/>
    <property type="match status" value="1"/>
</dbReference>
<gene>
    <name evidence="9" type="ORF">D4Z93_11210</name>
</gene>
<dbReference type="InterPro" id="IPR051202">
    <property type="entry name" value="Peptidase_C40"/>
</dbReference>
<feature type="coiled-coil region" evidence="6">
    <location>
        <begin position="42"/>
        <end position="104"/>
    </location>
</feature>
<evidence type="ECO:0000256" key="7">
    <source>
        <dbReference type="SAM" id="SignalP"/>
    </source>
</evidence>
<comment type="similarity">
    <text evidence="1">Belongs to the peptidase C40 family.</text>
</comment>
<keyword evidence="5" id="KW-0788">Thiol protease</keyword>
<dbReference type="InterPro" id="IPR057309">
    <property type="entry name" value="PcsB_CC"/>
</dbReference>
<reference evidence="9 10" key="1">
    <citation type="journal article" date="2019" name="Int. J. Syst. Evol. Microbiol.">
        <title>Clostridium fermenticellae sp. nov., isolated from the mud in a fermentation cellar for the production of the Chinese liquor, baijiu.</title>
        <authorList>
            <person name="Xu P.X."/>
            <person name="Chai L.J."/>
            <person name="Qiu T."/>
            <person name="Zhang X.J."/>
            <person name="Lu Z.M."/>
            <person name="Xiao C."/>
            <person name="Wang S.T."/>
            <person name="Shen C.H."/>
            <person name="Shi J.S."/>
            <person name="Xu Z.H."/>
        </authorList>
    </citation>
    <scope>NUCLEOTIDE SEQUENCE [LARGE SCALE GENOMIC DNA]</scope>
    <source>
        <strain evidence="9 10">JN500901</strain>
    </source>
</reference>
<accession>A0A386H5S5</accession>
<dbReference type="InterPro" id="IPR000064">
    <property type="entry name" value="NLP_P60_dom"/>
</dbReference>
<evidence type="ECO:0000256" key="1">
    <source>
        <dbReference type="ARBA" id="ARBA00007074"/>
    </source>
</evidence>
<keyword evidence="4" id="KW-0378">Hydrolase</keyword>
<dbReference type="InterPro" id="IPR038765">
    <property type="entry name" value="Papain-like_cys_pep_sf"/>
</dbReference>
<feature type="signal peptide" evidence="7">
    <location>
        <begin position="1"/>
        <end position="22"/>
    </location>
</feature>
<proteinExistence type="inferred from homology"/>
<feature type="chain" id="PRO_5038466567" description="NlpC/P60 domain-containing protein" evidence="7">
    <location>
        <begin position="23"/>
        <end position="324"/>
    </location>
</feature>
<sequence>MFNKKLITSFMIITLLINAAYAKNVLASPSSTQISITNTNKEDDLENKIQIADNEIEKNIDNLNTYNNKIKSLEKNIVKNETNIKNLTTQIQKLNDASKQQIRAMYINGMSEGYIELLLSSKNIIDFADKAIAAQKIISFDKDTLRTLSQNKQNIKLESDKLDSDKKNLEELKNDVNKKIQLLNEQKNSEKALLAQLKDDDSKSLDTTNTDNAIVNYAFKFLGVKYVWGGTSPDPGFDCSGFVQYVYAHFGVSIPRLSQNQQNYGTDITDRSLLKPGDLVFFGRPAYHVGMYIGDNKFIEAPHTGDVVKICALGNYTSARRITN</sequence>
<keyword evidence="10" id="KW-1185">Reference proteome</keyword>
<evidence type="ECO:0000256" key="2">
    <source>
        <dbReference type="ARBA" id="ARBA00022670"/>
    </source>
</evidence>
<dbReference type="Gene3D" id="3.90.1720.10">
    <property type="entry name" value="endopeptidase domain like (from Nostoc punctiforme)"/>
    <property type="match status" value="1"/>
</dbReference>
<dbReference type="OrthoDB" id="9808890at2"/>
<dbReference type="PANTHER" id="PTHR47053:SF1">
    <property type="entry name" value="MUREIN DD-ENDOPEPTIDASE MEPH-RELATED"/>
    <property type="match status" value="1"/>
</dbReference>
<keyword evidence="3 7" id="KW-0732">Signal</keyword>
<name>A0A386H5S5_9CLOT</name>
<evidence type="ECO:0000313" key="9">
    <source>
        <dbReference type="EMBL" id="AYD41062.1"/>
    </source>
</evidence>
<evidence type="ECO:0000313" key="10">
    <source>
        <dbReference type="Proteomes" id="UP000266301"/>
    </source>
</evidence>
<feature type="domain" description="NlpC/P60" evidence="8">
    <location>
        <begin position="208"/>
        <end position="324"/>
    </location>
</feature>
<feature type="coiled-coil region" evidence="6">
    <location>
        <begin position="145"/>
        <end position="200"/>
    </location>
</feature>
<organism evidence="9 10">
    <name type="scientific">Clostridium fermenticellae</name>
    <dbReference type="NCBI Taxonomy" id="2068654"/>
    <lineage>
        <taxon>Bacteria</taxon>
        <taxon>Bacillati</taxon>
        <taxon>Bacillota</taxon>
        <taxon>Clostridia</taxon>
        <taxon>Eubacteriales</taxon>
        <taxon>Clostridiaceae</taxon>
        <taxon>Clostridium</taxon>
    </lineage>
</organism>
<evidence type="ECO:0000256" key="3">
    <source>
        <dbReference type="ARBA" id="ARBA00022729"/>
    </source>
</evidence>
<keyword evidence="6" id="KW-0175">Coiled coil</keyword>
<evidence type="ECO:0000256" key="5">
    <source>
        <dbReference type="ARBA" id="ARBA00022807"/>
    </source>
</evidence>
<dbReference type="KEGG" id="cfer:D4Z93_11210"/>
<dbReference type="PANTHER" id="PTHR47053">
    <property type="entry name" value="MUREIN DD-ENDOPEPTIDASE MEPH-RELATED"/>
    <property type="match status" value="1"/>
</dbReference>
<dbReference type="Pfam" id="PF24568">
    <property type="entry name" value="CC_PcsB"/>
    <property type="match status" value="1"/>
</dbReference>
<dbReference type="Gene3D" id="6.10.250.3150">
    <property type="match status" value="1"/>
</dbReference>
<evidence type="ECO:0000256" key="6">
    <source>
        <dbReference type="SAM" id="Coils"/>
    </source>
</evidence>
<dbReference type="AlphaFoldDB" id="A0A386H5S5"/>
<dbReference type="PROSITE" id="PS51935">
    <property type="entry name" value="NLPC_P60"/>
    <property type="match status" value="1"/>
</dbReference>
<evidence type="ECO:0000259" key="8">
    <source>
        <dbReference type="PROSITE" id="PS51935"/>
    </source>
</evidence>
<dbReference type="Proteomes" id="UP000266301">
    <property type="component" value="Chromosome"/>
</dbReference>
<dbReference type="Pfam" id="PF00877">
    <property type="entry name" value="NLPC_P60"/>
    <property type="match status" value="1"/>
</dbReference>
<evidence type="ECO:0000256" key="4">
    <source>
        <dbReference type="ARBA" id="ARBA00022801"/>
    </source>
</evidence>
<keyword evidence="2" id="KW-0645">Protease</keyword>
<dbReference type="GO" id="GO:0008234">
    <property type="term" value="F:cysteine-type peptidase activity"/>
    <property type="evidence" value="ECO:0007669"/>
    <property type="project" value="UniProtKB-KW"/>
</dbReference>
<protein>
    <recommendedName>
        <fullName evidence="8">NlpC/P60 domain-containing protein</fullName>
    </recommendedName>
</protein>
<dbReference type="EMBL" id="CP032416">
    <property type="protein sequence ID" value="AYD41062.1"/>
    <property type="molecule type" value="Genomic_DNA"/>
</dbReference>